<dbReference type="EMBL" id="KZ819699">
    <property type="protein sequence ID" value="PWN54041.1"/>
    <property type="molecule type" value="Genomic_DNA"/>
</dbReference>
<protein>
    <submittedName>
        <fullName evidence="1">P-loop containing nucleoside triphosphate hydrolase protein</fullName>
    </submittedName>
</protein>
<name>A0ACD0P7M9_9BASI</name>
<organism evidence="1 2">
    <name type="scientific">Violaceomyces palustris</name>
    <dbReference type="NCBI Taxonomy" id="1673888"/>
    <lineage>
        <taxon>Eukaryota</taxon>
        <taxon>Fungi</taxon>
        <taxon>Dikarya</taxon>
        <taxon>Basidiomycota</taxon>
        <taxon>Ustilaginomycotina</taxon>
        <taxon>Ustilaginomycetes</taxon>
        <taxon>Violaceomycetales</taxon>
        <taxon>Violaceomycetaceae</taxon>
        <taxon>Violaceomyces</taxon>
    </lineage>
</organism>
<sequence>MGGKSSHKKHQNSGASGKIQADSETLQENNQSQVQAKIDQPKVKEGIDTSSFAKWQRALAKLLNDLRGCGASLDVDVPRIAILGNQSAGKSSVVESVSGVNLPRSQGTCTRCPMEVRLTPSNEDWRCKVFLRFSKNSDGSFRSTVVEQPFGEVMHDPSEVEERLRRAQLAILNPSKPADSFLAHDYNIVNPPKPEVSFSDNCVCIDVSGPDLTNLSFVDLPEDIQTQFGAGLTREVDPNLERTIGVLTKTDLLMEGELRRWQDILQGKIEPMKHGYFAVCNPAVQQLEDGISFEQARENERAQFRQPKWASLPPQFIDRLGTEKLVKRLSRLLEQLVQKKLPSLIQQFQDLHEDVVRELEKLPKEIKEDEAVAVVGRMCQSFARDLDEATLGSCNRADFIHKLRNGIFARYRNNISVTMNDLIEEIGKDALEFIDCVMTIEESIDTSNIHDYLTLKDKMLQALLKRRELISEKQLEREGYPEYEIRDIREKNADLVKSALALLIEAGHSTDVISLKARPGENSEEMTIGSEMMSYWKIAFKRVIDTIPGIMDSLFSRRVAQACLEAIQISVGIHSENAKEICMRYVAEQEDLKNLRNEYKAKKDRLKQGLVAISNFQRAGHRRNA</sequence>
<reference evidence="1 2" key="1">
    <citation type="journal article" date="2018" name="Mol. Biol. Evol.">
        <title>Broad Genomic Sampling Reveals a Smut Pathogenic Ancestry of the Fungal Clade Ustilaginomycotina.</title>
        <authorList>
            <person name="Kijpornyongpan T."/>
            <person name="Mondo S.J."/>
            <person name="Barry K."/>
            <person name="Sandor L."/>
            <person name="Lee J."/>
            <person name="Lipzen A."/>
            <person name="Pangilinan J."/>
            <person name="LaButti K."/>
            <person name="Hainaut M."/>
            <person name="Henrissat B."/>
            <person name="Grigoriev I.V."/>
            <person name="Spatafora J.W."/>
            <person name="Aime M.C."/>
        </authorList>
    </citation>
    <scope>NUCLEOTIDE SEQUENCE [LARGE SCALE GENOMIC DNA]</scope>
    <source>
        <strain evidence="1 2">SA 807</strain>
    </source>
</reference>
<accession>A0ACD0P7M9</accession>
<proteinExistence type="predicted"/>
<keyword evidence="1" id="KW-0378">Hydrolase</keyword>
<evidence type="ECO:0000313" key="1">
    <source>
        <dbReference type="EMBL" id="PWN54041.1"/>
    </source>
</evidence>
<gene>
    <name evidence="1" type="ORF">IE53DRAFT_376856</name>
</gene>
<dbReference type="Proteomes" id="UP000245626">
    <property type="component" value="Unassembled WGS sequence"/>
</dbReference>
<evidence type="ECO:0000313" key="2">
    <source>
        <dbReference type="Proteomes" id="UP000245626"/>
    </source>
</evidence>
<keyword evidence="2" id="KW-1185">Reference proteome</keyword>